<organism evidence="1 2">
    <name type="scientific">Tessaracoccus aquimaris</name>
    <dbReference type="NCBI Taxonomy" id="1332264"/>
    <lineage>
        <taxon>Bacteria</taxon>
        <taxon>Bacillati</taxon>
        <taxon>Actinomycetota</taxon>
        <taxon>Actinomycetes</taxon>
        <taxon>Propionibacteriales</taxon>
        <taxon>Propionibacteriaceae</taxon>
        <taxon>Tessaracoccus</taxon>
    </lineage>
</organism>
<evidence type="ECO:0000313" key="2">
    <source>
        <dbReference type="Proteomes" id="UP000188145"/>
    </source>
</evidence>
<dbReference type="STRING" id="1332264.BW730_02990"/>
<dbReference type="KEGG" id="tes:BW730_02990"/>
<keyword evidence="2" id="KW-1185">Reference proteome</keyword>
<reference evidence="2" key="1">
    <citation type="submission" date="2017-02" db="EMBL/GenBank/DDBJ databases">
        <title>Tessaracoccus aquaemaris sp. nov., isolated from the intestine of a Korean rockfish, Sebastes schlegelii, in a marine aquaculture pond.</title>
        <authorList>
            <person name="Tak E.J."/>
            <person name="Bae J.-W."/>
        </authorList>
    </citation>
    <scope>NUCLEOTIDE SEQUENCE [LARGE SCALE GENOMIC DNA]</scope>
    <source>
        <strain evidence="2">NSG39</strain>
    </source>
</reference>
<dbReference type="Proteomes" id="UP000188145">
    <property type="component" value="Chromosome"/>
</dbReference>
<evidence type="ECO:0008006" key="3">
    <source>
        <dbReference type="Google" id="ProtNLM"/>
    </source>
</evidence>
<dbReference type="OrthoDB" id="4551029at2"/>
<dbReference type="AlphaFoldDB" id="A0A1Q2CKM2"/>
<accession>A0A1Q2CKM2</accession>
<name>A0A1Q2CKM2_9ACTN</name>
<evidence type="ECO:0000313" key="1">
    <source>
        <dbReference type="EMBL" id="AQP46653.1"/>
    </source>
</evidence>
<dbReference type="InterPro" id="IPR021295">
    <property type="entry name" value="DUF2867"/>
</dbReference>
<gene>
    <name evidence="1" type="ORF">BW730_02990</name>
</gene>
<proteinExistence type="predicted"/>
<dbReference type="EMBL" id="CP019606">
    <property type="protein sequence ID" value="AQP46653.1"/>
    <property type="molecule type" value="Genomic_DNA"/>
</dbReference>
<sequence>MYQRPASEHLQRPWLVHGIADDFTLEDVWLVPAPGSSPTDMARFLALLKRRGEHSTAVVRFLFAARWKLGKWFGWDRSGSGLDGRVASLRERVSPELRAAPDPSSGLLRPVYVLPTEMAAETANATVHGVMHCGWVPTGDGYGLELAVYTKPNGRLGRIYMAFIRPFRRFIVWPAMLREWARAWEDRADVGDEGDADGTAQG</sequence>
<protein>
    <recommendedName>
        <fullName evidence="3">DUF2867 domain-containing protein</fullName>
    </recommendedName>
</protein>
<dbReference type="RefSeq" id="WP_077684961.1">
    <property type="nucleotide sequence ID" value="NZ_CP019606.1"/>
</dbReference>
<dbReference type="Pfam" id="PF11066">
    <property type="entry name" value="DUF2867"/>
    <property type="match status" value="1"/>
</dbReference>